<proteinExistence type="predicted"/>
<sequence>MEFSATNFISESDLSRLDSITQHLLDDSNFSDIFFEFFSESAPESSVMSGDSSTKLFTEVNWSDQKFSTASTEEVGNISPQLTSVNILELSPSEESSRISSPNDNTFLPTEVNGDHLEFLATLTEEAGNISPQLISVELSSEESSRISSPGDNIFISTEANRGDLGFNYVDNNSPTSTESQEEDMAGKKKKAGAAARGKNAPTDQWTRYRGVRRRPWGRFAAEIRDPNKRGSRIWLGTYETPEDAALAYDRAAFQIRGAKALLNFPHLLNCVAQPARVGQRRRAMESSSSSESETESHGGARKKMKQETIL</sequence>
<evidence type="ECO:0000313" key="1">
    <source>
        <dbReference type="EMBL" id="KAI5647492.1"/>
    </source>
</evidence>
<keyword evidence="2" id="KW-1185">Reference proteome</keyword>
<name>A0ACB9ZMR2_CATRO</name>
<comment type="caution">
    <text evidence="1">The sequence shown here is derived from an EMBL/GenBank/DDBJ whole genome shotgun (WGS) entry which is preliminary data.</text>
</comment>
<evidence type="ECO:0000313" key="2">
    <source>
        <dbReference type="Proteomes" id="UP001060085"/>
    </source>
</evidence>
<protein>
    <submittedName>
        <fullName evidence="1">Uncharacterized protein</fullName>
    </submittedName>
</protein>
<reference evidence="2" key="1">
    <citation type="journal article" date="2023" name="Nat. Plants">
        <title>Single-cell RNA sequencing provides a high-resolution roadmap for understanding the multicellular compartmentation of specialized metabolism.</title>
        <authorList>
            <person name="Sun S."/>
            <person name="Shen X."/>
            <person name="Li Y."/>
            <person name="Li Y."/>
            <person name="Wang S."/>
            <person name="Li R."/>
            <person name="Zhang H."/>
            <person name="Shen G."/>
            <person name="Guo B."/>
            <person name="Wei J."/>
            <person name="Xu J."/>
            <person name="St-Pierre B."/>
            <person name="Chen S."/>
            <person name="Sun C."/>
        </authorList>
    </citation>
    <scope>NUCLEOTIDE SEQUENCE [LARGE SCALE GENOMIC DNA]</scope>
</reference>
<accession>A0ACB9ZMR2</accession>
<dbReference type="Proteomes" id="UP001060085">
    <property type="component" value="Linkage Group LG08"/>
</dbReference>
<dbReference type="EMBL" id="CM044708">
    <property type="protein sequence ID" value="KAI5647492.1"/>
    <property type="molecule type" value="Genomic_DNA"/>
</dbReference>
<organism evidence="1 2">
    <name type="scientific">Catharanthus roseus</name>
    <name type="common">Madagascar periwinkle</name>
    <name type="synonym">Vinca rosea</name>
    <dbReference type="NCBI Taxonomy" id="4058"/>
    <lineage>
        <taxon>Eukaryota</taxon>
        <taxon>Viridiplantae</taxon>
        <taxon>Streptophyta</taxon>
        <taxon>Embryophyta</taxon>
        <taxon>Tracheophyta</taxon>
        <taxon>Spermatophyta</taxon>
        <taxon>Magnoliopsida</taxon>
        <taxon>eudicotyledons</taxon>
        <taxon>Gunneridae</taxon>
        <taxon>Pentapetalae</taxon>
        <taxon>asterids</taxon>
        <taxon>lamiids</taxon>
        <taxon>Gentianales</taxon>
        <taxon>Apocynaceae</taxon>
        <taxon>Rauvolfioideae</taxon>
        <taxon>Vinceae</taxon>
        <taxon>Catharanthinae</taxon>
        <taxon>Catharanthus</taxon>
    </lineage>
</organism>
<gene>
    <name evidence="1" type="ORF">M9H77_33497</name>
</gene>